<dbReference type="EMBL" id="VSZS01000045">
    <property type="protein sequence ID" value="TYR36450.1"/>
    <property type="molecule type" value="Genomic_DNA"/>
</dbReference>
<protein>
    <submittedName>
        <fullName evidence="4">Tripartite tricarboxylate transporter TctB family protein</fullName>
    </submittedName>
</protein>
<proteinExistence type="predicted"/>
<dbReference type="Pfam" id="PF07331">
    <property type="entry name" value="TctB"/>
    <property type="match status" value="1"/>
</dbReference>
<organism evidence="4 5">
    <name type="scientific">Neoaquamicrobium microcysteis</name>
    <dbReference type="NCBI Taxonomy" id="2682781"/>
    <lineage>
        <taxon>Bacteria</taxon>
        <taxon>Pseudomonadati</taxon>
        <taxon>Pseudomonadota</taxon>
        <taxon>Alphaproteobacteria</taxon>
        <taxon>Hyphomicrobiales</taxon>
        <taxon>Phyllobacteriaceae</taxon>
        <taxon>Neoaquamicrobium</taxon>
    </lineage>
</organism>
<feature type="region of interest" description="Disordered" evidence="1">
    <location>
        <begin position="1"/>
        <end position="26"/>
    </location>
</feature>
<evidence type="ECO:0000313" key="4">
    <source>
        <dbReference type="EMBL" id="TYR36450.1"/>
    </source>
</evidence>
<dbReference type="InterPro" id="IPR009936">
    <property type="entry name" value="DUF1468"/>
</dbReference>
<feature type="transmembrane region" description="Helical" evidence="2">
    <location>
        <begin position="53"/>
        <end position="72"/>
    </location>
</feature>
<reference evidence="4 5" key="1">
    <citation type="submission" date="2019-08" db="EMBL/GenBank/DDBJ databases">
        <authorList>
            <person name="Seo Y.L."/>
        </authorList>
    </citation>
    <scope>NUCLEOTIDE SEQUENCE [LARGE SCALE GENOMIC DNA]</scope>
    <source>
        <strain evidence="4 5">MaA-C15</strain>
    </source>
</reference>
<dbReference type="Proteomes" id="UP000323258">
    <property type="component" value="Unassembled WGS sequence"/>
</dbReference>
<reference evidence="4 5" key="2">
    <citation type="submission" date="2019-09" db="EMBL/GenBank/DDBJ databases">
        <title>Mesorhizobium sp. MaA-C15 isolated from Microcystis aeruginosa.</title>
        <authorList>
            <person name="Jeong S.E."/>
            <person name="Jin H.M."/>
            <person name="Jeon C.O."/>
        </authorList>
    </citation>
    <scope>NUCLEOTIDE SEQUENCE [LARGE SCALE GENOMIC DNA]</scope>
    <source>
        <strain evidence="4 5">MaA-C15</strain>
    </source>
</reference>
<evidence type="ECO:0000256" key="1">
    <source>
        <dbReference type="SAM" id="MobiDB-lite"/>
    </source>
</evidence>
<keyword evidence="2" id="KW-0812">Transmembrane</keyword>
<evidence type="ECO:0000313" key="5">
    <source>
        <dbReference type="Proteomes" id="UP000323258"/>
    </source>
</evidence>
<feature type="transmembrane region" description="Helical" evidence="2">
    <location>
        <begin position="122"/>
        <end position="146"/>
    </location>
</feature>
<feature type="domain" description="DUF1468" evidence="3">
    <location>
        <begin position="54"/>
        <end position="190"/>
    </location>
</feature>
<feature type="transmembrane region" description="Helical" evidence="2">
    <location>
        <begin position="84"/>
        <end position="102"/>
    </location>
</feature>
<comment type="caution">
    <text evidence="4">The sequence shown here is derived from an EMBL/GenBank/DDBJ whole genome shotgun (WGS) entry which is preliminary data.</text>
</comment>
<accession>A0A5D4HCB9</accession>
<keyword evidence="5" id="KW-1185">Reference proteome</keyword>
<name>A0A5D4HCB9_9HYPH</name>
<evidence type="ECO:0000256" key="2">
    <source>
        <dbReference type="SAM" id="Phobius"/>
    </source>
</evidence>
<dbReference type="AlphaFoldDB" id="A0A5D4HCB9"/>
<keyword evidence="2" id="KW-1133">Transmembrane helix</keyword>
<evidence type="ECO:0000259" key="3">
    <source>
        <dbReference type="Pfam" id="PF07331"/>
    </source>
</evidence>
<gene>
    <name evidence="4" type="ORF">FY036_00810</name>
</gene>
<sequence>MAARREHGPSLTGHFPGIGPFNPDAGEPVRRATQRLAIPFPQQEASMRMPDHVLGAVLFAAAAAYAAMAINLPGGSPGEYGPELFPLLIAGGVALSSIVLMARRFRSKLVQASEVERPSRNWFNGAVVCGVVVYSIFALPVLGFVLTIGPALMMILVLLGVRLRNAVMIGIAATLAIEFAFRNVLQVPLPTGPGLWGFI</sequence>
<keyword evidence="2" id="KW-0472">Membrane</keyword>